<reference evidence="3" key="1">
    <citation type="submission" date="2010-05" db="EMBL/GenBank/DDBJ databases">
        <title>Complete sequence of Staphylothermus hellenicus DSM 12710.</title>
        <authorList>
            <consortium name="US DOE Joint Genome Institute"/>
            <person name="Lucas S."/>
            <person name="Copeland A."/>
            <person name="Lapidus A."/>
            <person name="Cheng J.-F."/>
            <person name="Bruce D."/>
            <person name="Goodwin L."/>
            <person name="Pitluck S."/>
            <person name="Davenport K."/>
            <person name="Detter J.C."/>
            <person name="Han C."/>
            <person name="Tapia R."/>
            <person name="Larimer F."/>
            <person name="Land M."/>
            <person name="Hauser L."/>
            <person name="Kyrpides N."/>
            <person name="Mikhailova N."/>
            <person name="Anderson I.J."/>
            <person name="Woyke T."/>
        </authorList>
    </citation>
    <scope>NUCLEOTIDE SEQUENCE [LARGE SCALE GENOMIC DNA]</scope>
    <source>
        <strain evidence="3">DSM 12710 / JCM 10830 / BK20S6-10-b1 / P8</strain>
    </source>
</reference>
<keyword evidence="3" id="KW-1185">Reference proteome</keyword>
<dbReference type="OrthoDB" id="31564at2157"/>
<feature type="transmembrane region" description="Helical" evidence="1">
    <location>
        <begin position="7"/>
        <end position="28"/>
    </location>
</feature>
<dbReference type="AlphaFoldDB" id="D7D8I1"/>
<evidence type="ECO:0000256" key="1">
    <source>
        <dbReference type="SAM" id="Phobius"/>
    </source>
</evidence>
<keyword evidence="1" id="KW-1133">Transmembrane helix</keyword>
<dbReference type="RefSeq" id="WP_013143275.1">
    <property type="nucleotide sequence ID" value="NC_014205.1"/>
</dbReference>
<dbReference type="HOGENOM" id="CLU_145192_0_0_2"/>
<name>D7D8I1_STAHD</name>
<organism evidence="2 3">
    <name type="scientific">Staphylothermus hellenicus (strain DSM 12710 / JCM 10830 / BK20S6-10-b1 / P8)</name>
    <dbReference type="NCBI Taxonomy" id="591019"/>
    <lineage>
        <taxon>Archaea</taxon>
        <taxon>Thermoproteota</taxon>
        <taxon>Thermoprotei</taxon>
        <taxon>Desulfurococcales</taxon>
        <taxon>Desulfurococcaceae</taxon>
        <taxon>Staphylothermus</taxon>
    </lineage>
</organism>
<evidence type="ECO:0008006" key="4">
    <source>
        <dbReference type="Google" id="ProtNLM"/>
    </source>
</evidence>
<gene>
    <name evidence="2" type="ordered locus">Shell_0971</name>
</gene>
<dbReference type="KEGG" id="shc:Shell_0971"/>
<dbReference type="GeneID" id="9234260"/>
<proteinExistence type="predicted"/>
<dbReference type="eggNOG" id="arCOG03871">
    <property type="taxonomic scope" value="Archaea"/>
</dbReference>
<keyword evidence="1" id="KW-0812">Transmembrane</keyword>
<reference evidence="2 3" key="2">
    <citation type="journal article" date="2011" name="Stand. Genomic Sci.">
        <title>Complete genome sequence of Staphylothermus hellenicus P8.</title>
        <authorList>
            <person name="Anderson I."/>
            <person name="Wirth R."/>
            <person name="Lucas S."/>
            <person name="Copeland A."/>
            <person name="Lapidus A."/>
            <person name="Cheng J.F."/>
            <person name="Goodwin L."/>
            <person name="Pitluck S."/>
            <person name="Davenport K."/>
            <person name="Detter J.C."/>
            <person name="Han C."/>
            <person name="Tapia R."/>
            <person name="Land M."/>
            <person name="Hauser L."/>
            <person name="Pati A."/>
            <person name="Mikhailova N."/>
            <person name="Woyke T."/>
            <person name="Klenk H.P."/>
            <person name="Kyrpides N."/>
            <person name="Ivanova N."/>
        </authorList>
    </citation>
    <scope>NUCLEOTIDE SEQUENCE [LARGE SCALE GENOMIC DNA]</scope>
    <source>
        <strain evidence="3">DSM 12710 / JCM 10830 / BK20S6-10-b1 / P8</strain>
    </source>
</reference>
<evidence type="ECO:0000313" key="2">
    <source>
        <dbReference type="EMBL" id="ADI32077.1"/>
    </source>
</evidence>
<dbReference type="Proteomes" id="UP000002573">
    <property type="component" value="Chromosome"/>
</dbReference>
<accession>D7D8I1</accession>
<protein>
    <recommendedName>
        <fullName evidence="4">DUF4352 domain-containing protein</fullName>
    </recommendedName>
</protein>
<dbReference type="STRING" id="591019.Shell_0971"/>
<evidence type="ECO:0000313" key="3">
    <source>
        <dbReference type="Proteomes" id="UP000002573"/>
    </source>
</evidence>
<sequence>MKAISPVIATVIIVAVAIAISIAVALWITGLTSSFTGVEKLEIVNAYATKSGSAWTVYITAKNTGTKPATIDDIFINNKPIGQAGPSSLTVNINNQAPITTPATGFSFTINAGGSADIQFDIPSGTYSSGQTVSIVIHTASGGQYPATITLP</sequence>
<keyword evidence="1" id="KW-0472">Membrane</keyword>
<dbReference type="EMBL" id="CP002051">
    <property type="protein sequence ID" value="ADI32077.1"/>
    <property type="molecule type" value="Genomic_DNA"/>
</dbReference>